<evidence type="ECO:0000256" key="4">
    <source>
        <dbReference type="RuleBase" id="RU003930"/>
    </source>
</evidence>
<evidence type="ECO:0000256" key="3">
    <source>
        <dbReference type="ARBA" id="ARBA00023274"/>
    </source>
</evidence>
<name>A0A140F2X2_9STRA</name>
<proteinExistence type="inferred from homology"/>
<dbReference type="InterPro" id="IPR002132">
    <property type="entry name" value="Ribosomal_uL5"/>
</dbReference>
<gene>
    <name evidence="6" type="primary">rpl5</name>
</gene>
<dbReference type="PANTHER" id="PTHR11994">
    <property type="entry name" value="60S RIBOSOMAL PROTEIN L11-RELATED"/>
    <property type="match status" value="1"/>
</dbReference>
<dbReference type="Gene3D" id="3.30.1440.10">
    <property type="match status" value="1"/>
</dbReference>
<dbReference type="GO" id="GO:0006412">
    <property type="term" value="P:translation"/>
    <property type="evidence" value="ECO:0007669"/>
    <property type="project" value="InterPro"/>
</dbReference>
<dbReference type="PIRSF" id="PIRSF002161">
    <property type="entry name" value="Ribosomal_L5"/>
    <property type="match status" value="1"/>
</dbReference>
<evidence type="ECO:0000313" key="6">
    <source>
        <dbReference type="EMBL" id="AML60756.1"/>
    </source>
</evidence>
<keyword evidence="3 4" id="KW-0687">Ribonucleoprotein</keyword>
<feature type="domain" description="Large ribosomal subunit protein uL5 C-terminal" evidence="5">
    <location>
        <begin position="83"/>
        <end position="171"/>
    </location>
</feature>
<keyword evidence="6" id="KW-0496">Mitochondrion</keyword>
<organism evidence="6">
    <name type="scientific">Monodopsis sp. MarTras21</name>
    <dbReference type="NCBI Taxonomy" id="1745953"/>
    <lineage>
        <taxon>Eukaryota</taxon>
        <taxon>Sar</taxon>
        <taxon>Stramenopiles</taxon>
        <taxon>Ochrophyta</taxon>
        <taxon>Eustigmatophyceae</taxon>
        <taxon>Eustigmatales</taxon>
        <taxon>Monodopsidaceae</taxon>
        <taxon>Monodopsis</taxon>
    </lineage>
</organism>
<reference evidence="6" key="1">
    <citation type="journal article" date="2016" name="Genome Biol. Evol.">
        <title>A Comparative Analysis of Mitochondrial Genomes in Eustigmatophyte Algae.</title>
        <authorList>
            <person name="Sevcikova T."/>
            <person name="Klimes V."/>
            <person name="Zbrankova V."/>
            <person name="Strnad H."/>
            <person name="Hroudova M."/>
            <person name="Vlcek C."/>
            <person name="Elias M."/>
        </authorList>
    </citation>
    <scope>NUCLEOTIDE SEQUENCE</scope>
    <source>
        <strain evidence="6">MarTras 21</strain>
    </source>
</reference>
<keyword evidence="2 4" id="KW-0689">Ribosomal protein</keyword>
<dbReference type="SUPFAM" id="SSF55282">
    <property type="entry name" value="RL5-like"/>
    <property type="match status" value="1"/>
</dbReference>
<dbReference type="InterPro" id="IPR022803">
    <property type="entry name" value="Ribosomal_uL5_dom_sf"/>
</dbReference>
<dbReference type="GO" id="GO:1990904">
    <property type="term" value="C:ribonucleoprotein complex"/>
    <property type="evidence" value="ECO:0007669"/>
    <property type="project" value="UniProtKB-KW"/>
</dbReference>
<dbReference type="GO" id="GO:0005840">
    <property type="term" value="C:ribosome"/>
    <property type="evidence" value="ECO:0007669"/>
    <property type="project" value="UniProtKB-KW"/>
</dbReference>
<evidence type="ECO:0000259" key="5">
    <source>
        <dbReference type="Pfam" id="PF00673"/>
    </source>
</evidence>
<dbReference type="EMBL" id="KU501222">
    <property type="protein sequence ID" value="AML60756.1"/>
    <property type="molecule type" value="Genomic_DNA"/>
</dbReference>
<dbReference type="InterPro" id="IPR031309">
    <property type="entry name" value="Ribosomal_uL5_C"/>
</dbReference>
<evidence type="ECO:0000256" key="1">
    <source>
        <dbReference type="ARBA" id="ARBA00008553"/>
    </source>
</evidence>
<geneLocation type="mitochondrion" evidence="6"/>
<dbReference type="GO" id="GO:0003735">
    <property type="term" value="F:structural constituent of ribosome"/>
    <property type="evidence" value="ECO:0007669"/>
    <property type="project" value="InterPro"/>
</dbReference>
<accession>A0A140F2X2</accession>
<dbReference type="Pfam" id="PF00673">
    <property type="entry name" value="Ribosomal_L5_C"/>
    <property type="match status" value="1"/>
</dbReference>
<dbReference type="AlphaFoldDB" id="A0A140F2X2"/>
<sequence length="173" mass="20104">MTLLYYYYTNTIKQDLLTKFVYENVQQLPSLNKIVLNFAVSQATLKNLLPSLGALLLISSQNPCLVASKRLNLILKVKGGVTIGCKVDLREKDMFLFLEKLIFNVLPRLKAFRYTIMEKNVFFKVNNIFLFKEIEKEYEYFQDLPRLDVNLNFKATSSKEIQAFLSALKFPLL</sequence>
<evidence type="ECO:0000256" key="2">
    <source>
        <dbReference type="ARBA" id="ARBA00022980"/>
    </source>
</evidence>
<comment type="similarity">
    <text evidence="1 4">Belongs to the universal ribosomal protein uL5 family.</text>
</comment>
<protein>
    <submittedName>
        <fullName evidence="6">Ribosomal protein L5</fullName>
    </submittedName>
</protein>